<reference evidence="2" key="1">
    <citation type="submission" date="2023-01" db="EMBL/GenBank/DDBJ databases">
        <title>Vibrio sp. CB1-14 genome sequencing.</title>
        <authorList>
            <person name="Otstavnykh N."/>
            <person name="Isaeva M."/>
            <person name="Meleshko D."/>
        </authorList>
    </citation>
    <scope>NUCLEOTIDE SEQUENCE</scope>
    <source>
        <strain evidence="2">CB1-14</strain>
        <plasmid evidence="2">p1</plasmid>
    </source>
</reference>
<proteinExistence type="predicted"/>
<evidence type="ECO:0000256" key="1">
    <source>
        <dbReference type="SAM" id="Phobius"/>
    </source>
</evidence>
<keyword evidence="1" id="KW-0472">Membrane</keyword>
<dbReference type="AlphaFoldDB" id="A0AAU8BR95"/>
<geneLocation type="plasmid" evidence="2">
    <name>p1</name>
</geneLocation>
<protein>
    <submittedName>
        <fullName evidence="2">Uncharacterized protein</fullName>
    </submittedName>
</protein>
<dbReference type="KEGG" id="vck:PG915_24080"/>
<gene>
    <name evidence="2" type="ORF">PG915_24080</name>
</gene>
<evidence type="ECO:0000313" key="2">
    <source>
        <dbReference type="EMBL" id="XCD19240.1"/>
    </source>
</evidence>
<sequence>MIVLMQHELLTIVSLVISIVFGAFFSFVEPAHEKVSLSDHWSQQHLIGNHFVVPLHCHVLWHHIDKTGCAQGLMITPLSQYVRYQFKDSNLDFTEIDELSFRTQLLRVSRKAHLYWFGDPRDYFSKVVG</sequence>
<organism evidence="2">
    <name type="scientific">Vibrio chaetopteri</name>
    <dbReference type="NCBI Taxonomy" id="3016528"/>
    <lineage>
        <taxon>Bacteria</taxon>
        <taxon>Pseudomonadati</taxon>
        <taxon>Pseudomonadota</taxon>
        <taxon>Gammaproteobacteria</taxon>
        <taxon>Vibrionales</taxon>
        <taxon>Vibrionaceae</taxon>
        <taxon>Vibrio</taxon>
    </lineage>
</organism>
<dbReference type="RefSeq" id="WP_353500358.1">
    <property type="nucleotide sequence ID" value="NZ_CP115922.1"/>
</dbReference>
<keyword evidence="1" id="KW-1133">Transmembrane helix</keyword>
<feature type="transmembrane region" description="Helical" evidence="1">
    <location>
        <begin position="9"/>
        <end position="28"/>
    </location>
</feature>
<accession>A0AAU8BR95</accession>
<keyword evidence="2" id="KW-0614">Plasmid</keyword>
<name>A0AAU8BR95_9VIBR</name>
<dbReference type="EMBL" id="CP115922">
    <property type="protein sequence ID" value="XCD19240.1"/>
    <property type="molecule type" value="Genomic_DNA"/>
</dbReference>
<keyword evidence="1" id="KW-0812">Transmembrane</keyword>